<evidence type="ECO:0000313" key="3">
    <source>
        <dbReference type="Proteomes" id="UP001597414"/>
    </source>
</evidence>
<comment type="caution">
    <text evidence="2">The sequence shown here is derived from an EMBL/GenBank/DDBJ whole genome shotgun (WGS) entry which is preliminary data.</text>
</comment>
<accession>A0ABW5BDA6</accession>
<dbReference type="Pfam" id="PF00535">
    <property type="entry name" value="Glycos_transf_2"/>
    <property type="match status" value="1"/>
</dbReference>
<dbReference type="SUPFAM" id="SSF53448">
    <property type="entry name" value="Nucleotide-diphospho-sugar transferases"/>
    <property type="match status" value="1"/>
</dbReference>
<evidence type="ECO:0000259" key="1">
    <source>
        <dbReference type="Pfam" id="PF00535"/>
    </source>
</evidence>
<dbReference type="EMBL" id="JBHUIV010000025">
    <property type="protein sequence ID" value="MFD2203181.1"/>
    <property type="molecule type" value="Genomic_DNA"/>
</dbReference>
<dbReference type="InterPro" id="IPR029044">
    <property type="entry name" value="Nucleotide-diphossugar_trans"/>
</dbReference>
<name>A0ABW5BDA6_9BACT</name>
<reference evidence="3" key="1">
    <citation type="journal article" date="2019" name="Int. J. Syst. Evol. Microbiol.">
        <title>The Global Catalogue of Microorganisms (GCM) 10K type strain sequencing project: providing services to taxonomists for standard genome sequencing and annotation.</title>
        <authorList>
            <consortium name="The Broad Institute Genomics Platform"/>
            <consortium name="The Broad Institute Genome Sequencing Center for Infectious Disease"/>
            <person name="Wu L."/>
            <person name="Ma J."/>
        </authorList>
    </citation>
    <scope>NUCLEOTIDE SEQUENCE [LARGE SCALE GENOMIC DNA]</scope>
    <source>
        <strain evidence="3">KCTC 19812</strain>
    </source>
</reference>
<dbReference type="InterPro" id="IPR001173">
    <property type="entry name" value="Glyco_trans_2-like"/>
</dbReference>
<dbReference type="Gene3D" id="3.90.550.10">
    <property type="entry name" value="Spore Coat Polysaccharide Biosynthesis Protein SpsA, Chain A"/>
    <property type="match status" value="1"/>
</dbReference>
<proteinExistence type="predicted"/>
<protein>
    <submittedName>
        <fullName evidence="2">Glycosyltransferase family 2 protein</fullName>
    </submittedName>
</protein>
<dbReference type="Proteomes" id="UP001597414">
    <property type="component" value="Unassembled WGS sequence"/>
</dbReference>
<dbReference type="PANTHER" id="PTHR22916:SF3">
    <property type="entry name" value="UDP-GLCNAC:BETAGAL BETA-1,3-N-ACETYLGLUCOSAMINYLTRANSFERASE-LIKE PROTEIN 1"/>
    <property type="match status" value="1"/>
</dbReference>
<feature type="domain" description="Glycosyltransferase 2-like" evidence="1">
    <location>
        <begin position="9"/>
        <end position="160"/>
    </location>
</feature>
<evidence type="ECO:0000313" key="2">
    <source>
        <dbReference type="EMBL" id="MFD2203181.1"/>
    </source>
</evidence>
<dbReference type="RefSeq" id="WP_380805211.1">
    <property type="nucleotide sequence ID" value="NZ_JBHUIV010000025.1"/>
</dbReference>
<organism evidence="2 3">
    <name type="scientific">Shivajiella indica</name>
    <dbReference type="NCBI Taxonomy" id="872115"/>
    <lineage>
        <taxon>Bacteria</taxon>
        <taxon>Pseudomonadati</taxon>
        <taxon>Bacteroidota</taxon>
        <taxon>Cytophagia</taxon>
        <taxon>Cytophagales</taxon>
        <taxon>Cyclobacteriaceae</taxon>
        <taxon>Shivajiella</taxon>
    </lineage>
</organism>
<dbReference type="PANTHER" id="PTHR22916">
    <property type="entry name" value="GLYCOSYLTRANSFERASE"/>
    <property type="match status" value="1"/>
</dbReference>
<gene>
    <name evidence="2" type="ORF">ACFSKV_16510</name>
</gene>
<keyword evidence="3" id="KW-1185">Reference proteome</keyword>
<sequence>MTENFPKVSVCMITFNHERFIIQAIESILMQKCDFEVELIIADDASTDKTGEIIQEILKKQSGKHSIEYFRHSKNIGMSKNFYWALKKCTGKYIAFCEGDDYWTDPYKLHKQVNFLEMNKSYSLIFTRFKLLHERENIFKNDSYEKFFIDQDFIELDIEKLEKGWHLGTQTLMFRKECFDFNENERYEYFRDVHLFYYFLLKGKVAIISSFTSVYRIHENGVYSSKSYLERTEIGLKCYQELYFKNKNVRSLKNKYYKYLLFYSDALFNSGEYSKSISTIMKLFFRSYSVKYLILYFRNLMKKK</sequence>